<dbReference type="EC" id="2.5.1.60" evidence="8"/>
<dbReference type="InterPro" id="IPR026873">
    <property type="entry name" value="Ptb1"/>
</dbReference>
<gene>
    <name evidence="10" type="ORF">PR048_026019</name>
</gene>
<comment type="catalytic activity">
    <reaction evidence="7 8">
        <text>geranylgeranyl diphosphate + L-cysteinyl-[protein] = S-geranylgeranyl-L-cysteinyl-[protein] + diphosphate</text>
        <dbReference type="Rhea" id="RHEA:21240"/>
        <dbReference type="Rhea" id="RHEA-COMP:10131"/>
        <dbReference type="Rhea" id="RHEA-COMP:11537"/>
        <dbReference type="ChEBI" id="CHEBI:29950"/>
        <dbReference type="ChEBI" id="CHEBI:33019"/>
        <dbReference type="ChEBI" id="CHEBI:57533"/>
        <dbReference type="ChEBI" id="CHEBI:86021"/>
        <dbReference type="EC" id="2.5.1.60"/>
    </reaction>
</comment>
<keyword evidence="3 8" id="KW-0808">Transferase</keyword>
<evidence type="ECO:0000259" key="9">
    <source>
        <dbReference type="Pfam" id="PF00432"/>
    </source>
</evidence>
<accession>A0ABQ9GK60</accession>
<dbReference type="Gene3D" id="1.50.10.20">
    <property type="match status" value="1"/>
</dbReference>
<name>A0ABQ9GK60_9NEOP</name>
<comment type="cofactor">
    <cofactor evidence="8">
        <name>Zn(2+)</name>
        <dbReference type="ChEBI" id="CHEBI:29105"/>
    </cofactor>
    <text evidence="8">Binds 1 zinc ion per subunit.</text>
</comment>
<dbReference type="SUPFAM" id="SSF48239">
    <property type="entry name" value="Terpenoid cyclases/Protein prenyltransferases"/>
    <property type="match status" value="1"/>
</dbReference>
<keyword evidence="4 8" id="KW-0479">Metal-binding</keyword>
<evidence type="ECO:0000256" key="3">
    <source>
        <dbReference type="ARBA" id="ARBA00022679"/>
    </source>
</evidence>
<keyword evidence="6 8" id="KW-0862">Zinc</keyword>
<evidence type="ECO:0000256" key="1">
    <source>
        <dbReference type="ARBA" id="ARBA00010497"/>
    </source>
</evidence>
<dbReference type="EMBL" id="JARBHB010000011">
    <property type="protein sequence ID" value="KAJ8872415.1"/>
    <property type="molecule type" value="Genomic_DNA"/>
</dbReference>
<dbReference type="InterPro" id="IPR045089">
    <property type="entry name" value="PGGT1B-like"/>
</dbReference>
<evidence type="ECO:0000256" key="5">
    <source>
        <dbReference type="ARBA" id="ARBA00022737"/>
    </source>
</evidence>
<comment type="similarity">
    <text evidence="1 8">Belongs to the protein prenyltransferase subunit beta family.</text>
</comment>
<evidence type="ECO:0000313" key="10">
    <source>
        <dbReference type="EMBL" id="KAJ8872415.1"/>
    </source>
</evidence>
<evidence type="ECO:0000256" key="8">
    <source>
        <dbReference type="RuleBase" id="RU365076"/>
    </source>
</evidence>
<keyword evidence="11" id="KW-1185">Reference proteome</keyword>
<keyword evidence="2 8" id="KW-0637">Prenyltransferase</keyword>
<dbReference type="PANTHER" id="PTHR11774">
    <property type="entry name" value="GERANYLGERANYL TRANSFERASE TYPE BETA SUBUNIT"/>
    <property type="match status" value="1"/>
</dbReference>
<feature type="non-terminal residue" evidence="10">
    <location>
        <position position="1"/>
    </location>
</feature>
<dbReference type="PANTHER" id="PTHR11774:SF11">
    <property type="entry name" value="GERANYLGERANYL TRANSFERASE TYPE-2 SUBUNIT BETA"/>
    <property type="match status" value="1"/>
</dbReference>
<dbReference type="InterPro" id="IPR001330">
    <property type="entry name" value="Prenyltrans"/>
</dbReference>
<dbReference type="InterPro" id="IPR008930">
    <property type="entry name" value="Terpenoid_cyclase/PrenylTrfase"/>
</dbReference>
<evidence type="ECO:0000256" key="2">
    <source>
        <dbReference type="ARBA" id="ARBA00022602"/>
    </source>
</evidence>
<evidence type="ECO:0000256" key="7">
    <source>
        <dbReference type="ARBA" id="ARBA00047658"/>
    </source>
</evidence>
<evidence type="ECO:0000256" key="6">
    <source>
        <dbReference type="ARBA" id="ARBA00022833"/>
    </source>
</evidence>
<feature type="domain" description="Prenyltransferase alpha-alpha toroid" evidence="9">
    <location>
        <begin position="18"/>
        <end position="310"/>
    </location>
</feature>
<sequence>AALLKDVVLRPSHPKTFLLQKHVDYIASYGTDKDEYEFCMTEYLRMSGVYWCLTAIELMGHLDRMNKEEIVSFIQQCQDESGGISASIGHDPHILYTLSAVQILTMYDAVDMVDVGKIVEYVKGLQQEDGSFYGDKWGEVDTRFSFCSVLCLSLLGRLDAINVDKASDFVVSCMNFDGGFGSKPGSESHAGLIYCCVGMLSPAQIGCRPAGVVAVRATAAVWGLNGRPEKLPDVCYSWWVLSSLSMLGRLHWINKDALVAFILACQDTETGGFSDRPGDVPDPFHTLFGLAALSLLGDLTVKPVNPTYCMPQHVIDRLGLRPQKLSHSVNCYTPAQKKLETTSRQRLATAILLVASLQSSHAPCVACNDTSLHCRHCKVGDGNDAHTVAEQLQMLAVAEWCWYCRWIAGAGVEKWQCMSQ</sequence>
<dbReference type="Proteomes" id="UP001159363">
    <property type="component" value="Chromosome 10"/>
</dbReference>
<protein>
    <recommendedName>
        <fullName evidence="8">Geranylgeranyl transferase type-2 subunit beta</fullName>
        <ecNumber evidence="8">2.5.1.60</ecNumber>
    </recommendedName>
</protein>
<comment type="caution">
    <text evidence="10">The sequence shown here is derived from an EMBL/GenBank/DDBJ whole genome shotgun (WGS) entry which is preliminary data.</text>
</comment>
<reference evidence="10 11" key="1">
    <citation type="submission" date="2023-02" db="EMBL/GenBank/DDBJ databases">
        <title>LHISI_Scaffold_Assembly.</title>
        <authorList>
            <person name="Stuart O.P."/>
            <person name="Cleave R."/>
            <person name="Magrath M.J.L."/>
            <person name="Mikheyev A.S."/>
        </authorList>
    </citation>
    <scope>NUCLEOTIDE SEQUENCE [LARGE SCALE GENOMIC DNA]</scope>
    <source>
        <strain evidence="10">Daus_M_001</strain>
        <tissue evidence="10">Leg muscle</tissue>
    </source>
</reference>
<dbReference type="CDD" id="cd02894">
    <property type="entry name" value="GGTase-II"/>
    <property type="match status" value="1"/>
</dbReference>
<feature type="non-terminal residue" evidence="10">
    <location>
        <position position="420"/>
    </location>
</feature>
<evidence type="ECO:0000313" key="11">
    <source>
        <dbReference type="Proteomes" id="UP001159363"/>
    </source>
</evidence>
<proteinExistence type="inferred from homology"/>
<comment type="function">
    <text evidence="8">Catalyzes the transfer of a geranylgeranyl moiety from geranylgeranyl diphosphate to both cysteines of proteins with the C-terminal sequence -XXCC, -XCXC and -CCXX.</text>
</comment>
<dbReference type="Pfam" id="PF00432">
    <property type="entry name" value="Prenyltrans"/>
    <property type="match status" value="1"/>
</dbReference>
<keyword evidence="5" id="KW-0677">Repeat</keyword>
<organism evidence="10 11">
    <name type="scientific">Dryococelus australis</name>
    <dbReference type="NCBI Taxonomy" id="614101"/>
    <lineage>
        <taxon>Eukaryota</taxon>
        <taxon>Metazoa</taxon>
        <taxon>Ecdysozoa</taxon>
        <taxon>Arthropoda</taxon>
        <taxon>Hexapoda</taxon>
        <taxon>Insecta</taxon>
        <taxon>Pterygota</taxon>
        <taxon>Neoptera</taxon>
        <taxon>Polyneoptera</taxon>
        <taxon>Phasmatodea</taxon>
        <taxon>Verophasmatodea</taxon>
        <taxon>Anareolatae</taxon>
        <taxon>Phasmatidae</taxon>
        <taxon>Eurycanthinae</taxon>
        <taxon>Dryococelus</taxon>
    </lineage>
</organism>
<evidence type="ECO:0000256" key="4">
    <source>
        <dbReference type="ARBA" id="ARBA00022723"/>
    </source>
</evidence>